<dbReference type="SUPFAM" id="SSF56645">
    <property type="entry name" value="Acyl-CoA dehydrogenase NM domain-like"/>
    <property type="match status" value="1"/>
</dbReference>
<comment type="cofactor">
    <cofactor evidence="1 6">
        <name>FAD</name>
        <dbReference type="ChEBI" id="CHEBI:57692"/>
    </cofactor>
</comment>
<evidence type="ECO:0000256" key="5">
    <source>
        <dbReference type="ARBA" id="ARBA00023002"/>
    </source>
</evidence>
<protein>
    <submittedName>
        <fullName evidence="10">Acyl-CoA dehydrogenase domain protein</fullName>
    </submittedName>
</protein>
<evidence type="ECO:0000259" key="9">
    <source>
        <dbReference type="Pfam" id="PF02771"/>
    </source>
</evidence>
<dbReference type="PANTHER" id="PTHR48083">
    <property type="entry name" value="MEDIUM-CHAIN SPECIFIC ACYL-COA DEHYDROGENASE, MITOCHONDRIAL-RELATED"/>
    <property type="match status" value="1"/>
</dbReference>
<dbReference type="InterPro" id="IPR009100">
    <property type="entry name" value="AcylCoA_DH/oxidase_NM_dom_sf"/>
</dbReference>
<dbReference type="InterPro" id="IPR036250">
    <property type="entry name" value="AcylCo_DH-like_C"/>
</dbReference>
<dbReference type="GO" id="GO:0050660">
    <property type="term" value="F:flavin adenine dinucleotide binding"/>
    <property type="evidence" value="ECO:0007669"/>
    <property type="project" value="InterPro"/>
</dbReference>
<dbReference type="InterPro" id="IPR013786">
    <property type="entry name" value="AcylCoA_DH/ox_N"/>
</dbReference>
<dbReference type="InterPro" id="IPR006091">
    <property type="entry name" value="Acyl-CoA_Oxase/DH_mid-dom"/>
</dbReference>
<dbReference type="EMBL" id="CP000580">
    <property type="protein sequence ID" value="ABN99851.1"/>
    <property type="molecule type" value="Genomic_DNA"/>
</dbReference>
<evidence type="ECO:0000256" key="2">
    <source>
        <dbReference type="ARBA" id="ARBA00009347"/>
    </source>
</evidence>
<dbReference type="Gene3D" id="1.20.140.10">
    <property type="entry name" value="Butyryl-CoA Dehydrogenase, subunit A, domain 3"/>
    <property type="match status" value="1"/>
</dbReference>
<dbReference type="KEGG" id="mjl:Mjls_4077"/>
<feature type="domain" description="Acyl-CoA oxidase/dehydrogenase middle" evidence="8">
    <location>
        <begin position="137"/>
        <end position="226"/>
    </location>
</feature>
<dbReference type="GO" id="GO:0005737">
    <property type="term" value="C:cytoplasm"/>
    <property type="evidence" value="ECO:0007669"/>
    <property type="project" value="TreeGrafter"/>
</dbReference>
<comment type="similarity">
    <text evidence="2 6">Belongs to the acyl-CoA dehydrogenase family.</text>
</comment>
<keyword evidence="3 6" id="KW-0285">Flavoprotein</keyword>
<dbReference type="GO" id="GO:0003995">
    <property type="term" value="F:acyl-CoA dehydrogenase activity"/>
    <property type="evidence" value="ECO:0007669"/>
    <property type="project" value="TreeGrafter"/>
</dbReference>
<evidence type="ECO:0000313" key="10">
    <source>
        <dbReference type="EMBL" id="ABN99851.1"/>
    </source>
</evidence>
<dbReference type="Gene3D" id="2.40.110.10">
    <property type="entry name" value="Butyryl-CoA Dehydrogenase, subunit A, domain 2"/>
    <property type="match status" value="1"/>
</dbReference>
<feature type="domain" description="Acyl-CoA dehydrogenase/oxidase C-terminal" evidence="7">
    <location>
        <begin position="238"/>
        <end position="387"/>
    </location>
</feature>
<dbReference type="Gene3D" id="1.10.540.10">
    <property type="entry name" value="Acyl-CoA dehydrogenase/oxidase, N-terminal domain"/>
    <property type="match status" value="1"/>
</dbReference>
<dbReference type="Pfam" id="PF00441">
    <property type="entry name" value="Acyl-CoA_dh_1"/>
    <property type="match status" value="1"/>
</dbReference>
<dbReference type="FunFam" id="1.20.140.10:FF:000001">
    <property type="entry name" value="Acyl-CoA dehydrogenase"/>
    <property type="match status" value="1"/>
</dbReference>
<evidence type="ECO:0000256" key="4">
    <source>
        <dbReference type="ARBA" id="ARBA00022827"/>
    </source>
</evidence>
<dbReference type="GO" id="GO:0033539">
    <property type="term" value="P:fatty acid beta-oxidation using acyl-CoA dehydrogenase"/>
    <property type="evidence" value="ECO:0007669"/>
    <property type="project" value="TreeGrafter"/>
</dbReference>
<name>A0A5Q5CKG5_MYCSJ</name>
<keyword evidence="5 6" id="KW-0560">Oxidoreductase</keyword>
<proteinExistence type="inferred from homology"/>
<sequence length="388" mass="42186">MAGDPGSGAWELPEELVMLRDTVRRFMAAHVHPIEETLGHDATGLPLELLVELQAKARELGLWSLQTPTEYGGAGLSVLGQVVVAEEAAKCRMGAFFPALGAFGGNPPNIMFKASREQFEKYARPIIDGTMSKAYTAITEASGGSDPARAIRLKATRHGDGYVLNGSKMWISHAPGADWGVVYARTGEGRDGISAFIVEKDTPGVTFSRIPVMASFAPYELNFDNVAIPAAQLIGVEGQGFSMASDFLIHGRIIYAAGPIGIAQSALDLACRWAKDRDVFGGKLADKQGIQWMLVDSEVELRAARLLMYQAAWNADLGHNVRVDASVAKMYGTEVAYRVLDRCIQIHGALGISTELPLERWFRDLRVKRLGEGATEVQREVISRSLLR</sequence>
<dbReference type="InterPro" id="IPR050741">
    <property type="entry name" value="Acyl-CoA_dehydrogenase"/>
</dbReference>
<gene>
    <name evidence="10" type="ordered locus">Mjls_4077</name>
</gene>
<dbReference type="InterPro" id="IPR037069">
    <property type="entry name" value="AcylCoA_DH/ox_N_sf"/>
</dbReference>
<evidence type="ECO:0000256" key="6">
    <source>
        <dbReference type="RuleBase" id="RU362125"/>
    </source>
</evidence>
<evidence type="ECO:0000256" key="3">
    <source>
        <dbReference type="ARBA" id="ARBA00022630"/>
    </source>
</evidence>
<keyword evidence="4 6" id="KW-0274">FAD</keyword>
<dbReference type="AlphaFoldDB" id="A0A5Q5CKG5"/>
<dbReference type="InterPro" id="IPR046373">
    <property type="entry name" value="Acyl-CoA_Oxase/DH_mid-dom_sf"/>
</dbReference>
<accession>A0A5Q5CKG5</accession>
<evidence type="ECO:0000256" key="1">
    <source>
        <dbReference type="ARBA" id="ARBA00001974"/>
    </source>
</evidence>
<reference evidence="10" key="1">
    <citation type="submission" date="2007-02" db="EMBL/GenBank/DDBJ databases">
        <title>Complete sequence of Mycobacterium sp. JLS.</title>
        <authorList>
            <consortium name="US DOE Joint Genome Institute"/>
            <person name="Copeland A."/>
            <person name="Lucas S."/>
            <person name="Lapidus A."/>
            <person name="Barry K."/>
            <person name="Detter J.C."/>
            <person name="Glavina del Rio T."/>
            <person name="Hammon N."/>
            <person name="Israni S."/>
            <person name="Dalin E."/>
            <person name="Tice H."/>
            <person name="Pitluck S."/>
            <person name="Chain P."/>
            <person name="Malfatti S."/>
            <person name="Shin M."/>
            <person name="Vergez L."/>
            <person name="Schmutz J."/>
            <person name="Larimer F."/>
            <person name="Land M."/>
            <person name="Hauser L."/>
            <person name="Kyrpides N."/>
            <person name="Mikhailova N."/>
            <person name="Miller C.D."/>
            <person name="Anderson A.J."/>
            <person name="Sims R.C."/>
            <person name="Richardson P."/>
        </authorList>
    </citation>
    <scope>NUCLEOTIDE SEQUENCE [LARGE SCALE GENOMIC DNA]</scope>
    <source>
        <strain evidence="10">JLS</strain>
    </source>
</reference>
<feature type="domain" description="Acyl-CoA dehydrogenase/oxidase N-terminal" evidence="9">
    <location>
        <begin position="14"/>
        <end position="129"/>
    </location>
</feature>
<organism evidence="10">
    <name type="scientific">Mycobacterium sp. (strain JLS)</name>
    <dbReference type="NCBI Taxonomy" id="164757"/>
    <lineage>
        <taxon>Bacteria</taxon>
        <taxon>Bacillati</taxon>
        <taxon>Actinomycetota</taxon>
        <taxon>Actinomycetes</taxon>
        <taxon>Mycobacteriales</taxon>
        <taxon>Mycobacteriaceae</taxon>
        <taxon>Mycobacterium</taxon>
    </lineage>
</organism>
<dbReference type="Pfam" id="PF02771">
    <property type="entry name" value="Acyl-CoA_dh_N"/>
    <property type="match status" value="1"/>
</dbReference>
<dbReference type="Pfam" id="PF02770">
    <property type="entry name" value="Acyl-CoA_dh_M"/>
    <property type="match status" value="1"/>
</dbReference>
<dbReference type="PANTHER" id="PTHR48083:SF2">
    <property type="entry name" value="MEDIUM-CHAIN SPECIFIC ACYL-COA DEHYDROGENASE, MITOCHONDRIAL"/>
    <property type="match status" value="1"/>
</dbReference>
<dbReference type="InterPro" id="IPR009075">
    <property type="entry name" value="AcylCo_DH/oxidase_C"/>
</dbReference>
<evidence type="ECO:0000259" key="7">
    <source>
        <dbReference type="Pfam" id="PF00441"/>
    </source>
</evidence>
<dbReference type="SUPFAM" id="SSF47203">
    <property type="entry name" value="Acyl-CoA dehydrogenase C-terminal domain-like"/>
    <property type="match status" value="1"/>
</dbReference>
<evidence type="ECO:0000259" key="8">
    <source>
        <dbReference type="Pfam" id="PF02770"/>
    </source>
</evidence>